<comment type="caution">
    <text evidence="2">The sequence shown here is derived from an EMBL/GenBank/DDBJ whole genome shotgun (WGS) entry which is preliminary data.</text>
</comment>
<keyword evidence="3" id="KW-1185">Reference proteome</keyword>
<dbReference type="RefSeq" id="WP_173137018.1">
    <property type="nucleotide sequence ID" value="NZ_JABMKX010000011.1"/>
</dbReference>
<evidence type="ECO:0000313" key="3">
    <source>
        <dbReference type="Proteomes" id="UP000711047"/>
    </source>
</evidence>
<sequence>MSCSSSGANSPQGTEATAKTEGSASAVELRMTWWGSQTRHDLTTKMIKRSEEKNPGITIKHRAQPGGISEALTGKPQHAGHPLLCYCSPQGEYSIFLWRHKRTFSLPVMMRCGDRRSIPRS</sequence>
<protein>
    <recommendedName>
        <fullName evidence="4">Extracellular solute-binding protein</fullName>
    </recommendedName>
</protein>
<organism evidence="2 3">
    <name type="scientific">Paenibacillus tritici</name>
    <dbReference type="NCBI Taxonomy" id="1873425"/>
    <lineage>
        <taxon>Bacteria</taxon>
        <taxon>Bacillati</taxon>
        <taxon>Bacillota</taxon>
        <taxon>Bacilli</taxon>
        <taxon>Bacillales</taxon>
        <taxon>Paenibacillaceae</taxon>
        <taxon>Paenibacillus</taxon>
    </lineage>
</organism>
<name>A0ABX2DU14_9BACL</name>
<reference evidence="2 3" key="1">
    <citation type="submission" date="2020-05" db="EMBL/GenBank/DDBJ databases">
        <title>Paenibacillus glebae, sp. nov., Paenibacillus humi sp. nov., Paenibacillus pedi sp. nov., Paenibacillus terrestris sp. nov. and Paenibacillus terricola sp. nov., isolated from a forest top soil sample.</title>
        <authorList>
            <person name="Qi S."/>
            <person name="Carlier A."/>
            <person name="Cnockaert M."/>
            <person name="Vandamme P."/>
        </authorList>
    </citation>
    <scope>NUCLEOTIDE SEQUENCE [LARGE SCALE GENOMIC DNA]</scope>
    <source>
        <strain evidence="2 3">LMG 29502</strain>
    </source>
</reference>
<evidence type="ECO:0000313" key="2">
    <source>
        <dbReference type="EMBL" id="NQX47642.1"/>
    </source>
</evidence>
<dbReference type="SUPFAM" id="SSF53850">
    <property type="entry name" value="Periplasmic binding protein-like II"/>
    <property type="match status" value="1"/>
</dbReference>
<dbReference type="Gene3D" id="3.40.190.10">
    <property type="entry name" value="Periplasmic binding protein-like II"/>
    <property type="match status" value="1"/>
</dbReference>
<accession>A0ABX2DU14</accession>
<proteinExistence type="predicted"/>
<feature type="region of interest" description="Disordered" evidence="1">
    <location>
        <begin position="51"/>
        <end position="74"/>
    </location>
</feature>
<dbReference type="Proteomes" id="UP000711047">
    <property type="component" value="Unassembled WGS sequence"/>
</dbReference>
<dbReference type="EMBL" id="JABMKX010000011">
    <property type="protein sequence ID" value="NQX47642.1"/>
    <property type="molecule type" value="Genomic_DNA"/>
</dbReference>
<evidence type="ECO:0000256" key="1">
    <source>
        <dbReference type="SAM" id="MobiDB-lite"/>
    </source>
</evidence>
<gene>
    <name evidence="2" type="ORF">HQN87_20165</name>
</gene>
<feature type="region of interest" description="Disordered" evidence="1">
    <location>
        <begin position="1"/>
        <end position="24"/>
    </location>
</feature>
<evidence type="ECO:0008006" key="4">
    <source>
        <dbReference type="Google" id="ProtNLM"/>
    </source>
</evidence>
<feature type="compositionally biased region" description="Polar residues" evidence="1">
    <location>
        <begin position="1"/>
        <end position="23"/>
    </location>
</feature>